<organism evidence="1 2">
    <name type="scientific">Canavalia gladiata</name>
    <name type="common">Sword bean</name>
    <name type="synonym">Dolichos gladiatus</name>
    <dbReference type="NCBI Taxonomy" id="3824"/>
    <lineage>
        <taxon>Eukaryota</taxon>
        <taxon>Viridiplantae</taxon>
        <taxon>Streptophyta</taxon>
        <taxon>Embryophyta</taxon>
        <taxon>Tracheophyta</taxon>
        <taxon>Spermatophyta</taxon>
        <taxon>Magnoliopsida</taxon>
        <taxon>eudicotyledons</taxon>
        <taxon>Gunneridae</taxon>
        <taxon>Pentapetalae</taxon>
        <taxon>rosids</taxon>
        <taxon>fabids</taxon>
        <taxon>Fabales</taxon>
        <taxon>Fabaceae</taxon>
        <taxon>Papilionoideae</taxon>
        <taxon>50 kb inversion clade</taxon>
        <taxon>NPAAA clade</taxon>
        <taxon>indigoferoid/millettioid clade</taxon>
        <taxon>Phaseoleae</taxon>
        <taxon>Canavalia</taxon>
    </lineage>
</organism>
<sequence length="107" mass="12159">MTQWLTRHIDYSLLYHMGESVEDNITYIAGLRATAIIDQIKPLKAIGVDRDYMYSNSSMKGRDKVSYQIRVLGSRVVVFGCEEDRLISNDSTLNICYNSTSLTVDVD</sequence>
<proteinExistence type="predicted"/>
<dbReference type="AlphaFoldDB" id="A0AAN9L311"/>
<name>A0AAN9L311_CANGL</name>
<protein>
    <submittedName>
        <fullName evidence="1">Uncharacterized protein</fullName>
    </submittedName>
</protein>
<gene>
    <name evidence="1" type="ORF">VNO77_22574</name>
</gene>
<reference evidence="1 2" key="1">
    <citation type="submission" date="2024-01" db="EMBL/GenBank/DDBJ databases">
        <title>The genomes of 5 underutilized Papilionoideae crops provide insights into root nodulation and disease resistanc.</title>
        <authorList>
            <person name="Jiang F."/>
        </authorList>
    </citation>
    <scope>NUCLEOTIDE SEQUENCE [LARGE SCALE GENOMIC DNA]</scope>
    <source>
        <strain evidence="1">LVBAO_FW01</strain>
        <tissue evidence="1">Leaves</tissue>
    </source>
</reference>
<keyword evidence="2" id="KW-1185">Reference proteome</keyword>
<dbReference type="EMBL" id="JAYMYQ010000005">
    <property type="protein sequence ID" value="KAK7328467.1"/>
    <property type="molecule type" value="Genomic_DNA"/>
</dbReference>
<accession>A0AAN9L311</accession>
<evidence type="ECO:0000313" key="2">
    <source>
        <dbReference type="Proteomes" id="UP001367508"/>
    </source>
</evidence>
<dbReference type="Proteomes" id="UP001367508">
    <property type="component" value="Unassembled WGS sequence"/>
</dbReference>
<evidence type="ECO:0000313" key="1">
    <source>
        <dbReference type="EMBL" id="KAK7328467.1"/>
    </source>
</evidence>
<comment type="caution">
    <text evidence="1">The sequence shown here is derived from an EMBL/GenBank/DDBJ whole genome shotgun (WGS) entry which is preliminary data.</text>
</comment>